<protein>
    <submittedName>
        <fullName evidence="1">Catabolite control protein A</fullName>
    </submittedName>
</protein>
<dbReference type="SUPFAM" id="SSF53822">
    <property type="entry name" value="Periplasmic binding protein-like I"/>
    <property type="match status" value="1"/>
</dbReference>
<gene>
    <name evidence="1" type="primary">ccpA_2</name>
    <name evidence="1" type="ORF">CROST_038750</name>
</gene>
<dbReference type="EMBL" id="CP096983">
    <property type="protein sequence ID" value="URZ13125.1"/>
    <property type="molecule type" value="Genomic_DNA"/>
</dbReference>
<dbReference type="Gene3D" id="3.40.50.2300">
    <property type="match status" value="2"/>
</dbReference>
<dbReference type="SMART" id="SM00354">
    <property type="entry name" value="HTH_LACI"/>
    <property type="match status" value="1"/>
</dbReference>
<proteinExistence type="predicted"/>
<evidence type="ECO:0000313" key="2">
    <source>
        <dbReference type="Proteomes" id="UP000190951"/>
    </source>
</evidence>
<dbReference type="RefSeq" id="WP_077832202.1">
    <property type="nucleotide sequence ID" value="NZ_CP096983.1"/>
</dbReference>
<dbReference type="PROSITE" id="PS00356">
    <property type="entry name" value="HTH_LACI_1"/>
    <property type="match status" value="1"/>
</dbReference>
<dbReference type="InterPro" id="IPR028082">
    <property type="entry name" value="Peripla_BP_I"/>
</dbReference>
<sequence length="334" mass="37410">MAASIKDVAREARVSIATVSRVLNNVDVVNEETKKKVMEAIKKLDYRPNIVARSLKTQRTRTIGIVIPDISSQFYPEIVRGAEDVANIYNYNVILCNTDLDISKEKDYIRVLKEKMVDGVIYMSNSLAPEILQLLRDLKIPTVLVETREGESEDAFPSVTIDNKKAAYDAVNYLIKKGNKKIAYVGVNPKMKNNASARRYEGYEKALVDNNIEINEDLIQFGGLKAVDGSDGINVIIKKEKIDAVFCACDEVAMGVINALRENGIAVPTEVDVMGFDNIYTSSIFYPKLTTVEQPTYDMGSVGMRMLIKIINKAEPECLHYLLDYSIIERDSCK</sequence>
<dbReference type="AlphaFoldDB" id="A0A1S8MH91"/>
<dbReference type="PANTHER" id="PTHR30146:SF149">
    <property type="entry name" value="HTH-TYPE TRANSCRIPTIONAL REGULATOR EBGR"/>
    <property type="match status" value="1"/>
</dbReference>
<dbReference type="Proteomes" id="UP000190951">
    <property type="component" value="Chromosome"/>
</dbReference>
<dbReference type="InterPro" id="IPR000843">
    <property type="entry name" value="HTH_LacI"/>
</dbReference>
<dbReference type="PANTHER" id="PTHR30146">
    <property type="entry name" value="LACI-RELATED TRANSCRIPTIONAL REPRESSOR"/>
    <property type="match status" value="1"/>
</dbReference>
<dbReference type="GO" id="GO:0000976">
    <property type="term" value="F:transcription cis-regulatory region binding"/>
    <property type="evidence" value="ECO:0007669"/>
    <property type="project" value="TreeGrafter"/>
</dbReference>
<dbReference type="PRINTS" id="PR00036">
    <property type="entry name" value="HTHLACI"/>
</dbReference>
<dbReference type="PROSITE" id="PS50932">
    <property type="entry name" value="HTH_LACI_2"/>
    <property type="match status" value="1"/>
</dbReference>
<dbReference type="CDD" id="cd19975">
    <property type="entry name" value="PBP1_CcpA-like"/>
    <property type="match status" value="1"/>
</dbReference>
<dbReference type="STRING" id="84029.CROST_18530"/>
<reference evidence="1 2" key="1">
    <citation type="submission" date="2022-04" db="EMBL/GenBank/DDBJ databases">
        <title>Genome sequence of C. roseum typestrain.</title>
        <authorList>
            <person name="Poehlein A."/>
            <person name="Schoch T."/>
            <person name="Duerre P."/>
            <person name="Daniel R."/>
        </authorList>
    </citation>
    <scope>NUCLEOTIDE SEQUENCE [LARGE SCALE GENOMIC DNA]</scope>
    <source>
        <strain evidence="1 2">DSM 7320</strain>
    </source>
</reference>
<organism evidence="1 2">
    <name type="scientific">Clostridium felsineum</name>
    <dbReference type="NCBI Taxonomy" id="36839"/>
    <lineage>
        <taxon>Bacteria</taxon>
        <taxon>Bacillati</taxon>
        <taxon>Bacillota</taxon>
        <taxon>Clostridia</taxon>
        <taxon>Eubacteriales</taxon>
        <taxon>Clostridiaceae</taxon>
        <taxon>Clostridium</taxon>
    </lineage>
</organism>
<dbReference type="Gene3D" id="1.10.260.40">
    <property type="entry name" value="lambda repressor-like DNA-binding domains"/>
    <property type="match status" value="1"/>
</dbReference>
<keyword evidence="2" id="KW-1185">Reference proteome</keyword>
<dbReference type="SUPFAM" id="SSF47413">
    <property type="entry name" value="lambda repressor-like DNA-binding domains"/>
    <property type="match status" value="1"/>
</dbReference>
<dbReference type="KEGG" id="crw:CROST_038750"/>
<dbReference type="Pfam" id="PF00356">
    <property type="entry name" value="LacI"/>
    <property type="match status" value="1"/>
</dbReference>
<dbReference type="Pfam" id="PF00532">
    <property type="entry name" value="Peripla_BP_1"/>
    <property type="match status" value="1"/>
</dbReference>
<name>A0A1S8MH91_9CLOT</name>
<dbReference type="InterPro" id="IPR001761">
    <property type="entry name" value="Peripla_BP/Lac1_sug-bd_dom"/>
</dbReference>
<dbReference type="CDD" id="cd01392">
    <property type="entry name" value="HTH_LacI"/>
    <property type="match status" value="1"/>
</dbReference>
<dbReference type="GO" id="GO:0003700">
    <property type="term" value="F:DNA-binding transcription factor activity"/>
    <property type="evidence" value="ECO:0007669"/>
    <property type="project" value="TreeGrafter"/>
</dbReference>
<accession>A0A1S8MH91</accession>
<dbReference type="InterPro" id="IPR010982">
    <property type="entry name" value="Lambda_DNA-bd_dom_sf"/>
</dbReference>
<evidence type="ECO:0000313" key="1">
    <source>
        <dbReference type="EMBL" id="URZ13125.1"/>
    </source>
</evidence>